<dbReference type="Proteomes" id="UP000518266">
    <property type="component" value="Unassembled WGS sequence"/>
</dbReference>
<name>A0A7J5XCF9_DISMA</name>
<dbReference type="AlphaFoldDB" id="A0A7J5XCF9"/>
<reference evidence="2 3" key="1">
    <citation type="submission" date="2020-03" db="EMBL/GenBank/DDBJ databases">
        <title>Dissostichus mawsoni Genome sequencing and assembly.</title>
        <authorList>
            <person name="Park H."/>
        </authorList>
    </citation>
    <scope>NUCLEOTIDE SEQUENCE [LARGE SCALE GENOMIC DNA]</scope>
    <source>
        <strain evidence="2">DM0001</strain>
        <tissue evidence="2">Muscle</tissue>
    </source>
</reference>
<proteinExistence type="predicted"/>
<accession>A0A7J5XCF9</accession>
<feature type="compositionally biased region" description="Basic and acidic residues" evidence="1">
    <location>
        <begin position="56"/>
        <end position="70"/>
    </location>
</feature>
<evidence type="ECO:0000256" key="1">
    <source>
        <dbReference type="SAM" id="MobiDB-lite"/>
    </source>
</evidence>
<sequence>MTLTLSPPIGTQTLTPIWTMTLTLSPSIGPYPSPCLLPSGPKPSPPSGPYPHPVSSHRDPNPHPHRDHNPHPHLVSPHRDPNPHPVSSHRDPNPHPVSPHRDPHPVSPESFLSGYKLVSSSLEQPLSLCSNPPSGNLFHHTLSPYSCAPPGAACFAQLPPDAFRGPKPWPPPNTLHTTPTVSLL</sequence>
<evidence type="ECO:0000313" key="3">
    <source>
        <dbReference type="Proteomes" id="UP000518266"/>
    </source>
</evidence>
<feature type="compositionally biased region" description="Basic and acidic residues" evidence="1">
    <location>
        <begin position="77"/>
        <end position="104"/>
    </location>
</feature>
<feature type="compositionally biased region" description="Pro residues" evidence="1">
    <location>
        <begin position="29"/>
        <end position="52"/>
    </location>
</feature>
<comment type="caution">
    <text evidence="2">The sequence shown here is derived from an EMBL/GenBank/DDBJ whole genome shotgun (WGS) entry which is preliminary data.</text>
</comment>
<feature type="region of interest" description="Disordered" evidence="1">
    <location>
        <begin position="29"/>
        <end position="111"/>
    </location>
</feature>
<dbReference type="EMBL" id="JAAKFY010000025">
    <property type="protein sequence ID" value="KAF3834631.1"/>
    <property type="molecule type" value="Genomic_DNA"/>
</dbReference>
<protein>
    <submittedName>
        <fullName evidence="2">Uncharacterized protein</fullName>
    </submittedName>
</protein>
<organism evidence="2 3">
    <name type="scientific">Dissostichus mawsoni</name>
    <name type="common">Antarctic cod</name>
    <dbReference type="NCBI Taxonomy" id="36200"/>
    <lineage>
        <taxon>Eukaryota</taxon>
        <taxon>Metazoa</taxon>
        <taxon>Chordata</taxon>
        <taxon>Craniata</taxon>
        <taxon>Vertebrata</taxon>
        <taxon>Euteleostomi</taxon>
        <taxon>Actinopterygii</taxon>
        <taxon>Neopterygii</taxon>
        <taxon>Teleostei</taxon>
        <taxon>Neoteleostei</taxon>
        <taxon>Acanthomorphata</taxon>
        <taxon>Eupercaria</taxon>
        <taxon>Perciformes</taxon>
        <taxon>Notothenioidei</taxon>
        <taxon>Nototheniidae</taxon>
        <taxon>Dissostichus</taxon>
    </lineage>
</organism>
<evidence type="ECO:0000313" key="2">
    <source>
        <dbReference type="EMBL" id="KAF3834631.1"/>
    </source>
</evidence>
<gene>
    <name evidence="2" type="ORF">F7725_027189</name>
</gene>
<keyword evidence="3" id="KW-1185">Reference proteome</keyword>